<dbReference type="EMBL" id="JASZZN010000008">
    <property type="protein sequence ID" value="MDM4016392.1"/>
    <property type="molecule type" value="Genomic_DNA"/>
</dbReference>
<protein>
    <submittedName>
        <fullName evidence="2">Uncharacterized protein</fullName>
    </submittedName>
</protein>
<dbReference type="RefSeq" id="WP_289164028.1">
    <property type="nucleotide sequence ID" value="NZ_CP141221.1"/>
</dbReference>
<evidence type="ECO:0000313" key="2">
    <source>
        <dbReference type="EMBL" id="MDM4016392.1"/>
    </source>
</evidence>
<keyword evidence="1" id="KW-1133">Transmembrane helix</keyword>
<organism evidence="2 3">
    <name type="scientific">Roseiconus lacunae</name>
    <dbReference type="NCBI Taxonomy" id="2605694"/>
    <lineage>
        <taxon>Bacteria</taxon>
        <taxon>Pseudomonadati</taxon>
        <taxon>Planctomycetota</taxon>
        <taxon>Planctomycetia</taxon>
        <taxon>Pirellulales</taxon>
        <taxon>Pirellulaceae</taxon>
        <taxon>Roseiconus</taxon>
    </lineage>
</organism>
<evidence type="ECO:0000313" key="3">
    <source>
        <dbReference type="Proteomes" id="UP001239462"/>
    </source>
</evidence>
<comment type="caution">
    <text evidence="2">The sequence shown here is derived from an EMBL/GenBank/DDBJ whole genome shotgun (WGS) entry which is preliminary data.</text>
</comment>
<keyword evidence="3" id="KW-1185">Reference proteome</keyword>
<feature type="transmembrane region" description="Helical" evidence="1">
    <location>
        <begin position="91"/>
        <end position="116"/>
    </location>
</feature>
<feature type="transmembrane region" description="Helical" evidence="1">
    <location>
        <begin position="36"/>
        <end position="58"/>
    </location>
</feature>
<name>A0ABT7PIS4_9BACT</name>
<dbReference type="Proteomes" id="UP001239462">
    <property type="component" value="Unassembled WGS sequence"/>
</dbReference>
<feature type="transmembrane region" description="Helical" evidence="1">
    <location>
        <begin position="136"/>
        <end position="161"/>
    </location>
</feature>
<keyword evidence="1" id="KW-0812">Transmembrane</keyword>
<feature type="transmembrane region" description="Helical" evidence="1">
    <location>
        <begin position="64"/>
        <end position="84"/>
    </location>
</feature>
<sequence>MQNPYQAPPEIKQTTNSVADALPLEEQALRTRRTCLVTWTVILPLNMIVPALMAVNLVSWSGTGGILAAVTILYGLGLWCCVALPGLAVRVLLGGSIVAFSQFFPIIQVFAGVIALELAGIPFDDDYSKPIGPLQAFLITTTVASILLGISLLIGSFLHYVKQQFK</sequence>
<reference evidence="2 3" key="1">
    <citation type="submission" date="2023-06" db="EMBL/GenBank/DDBJ databases">
        <title>Roseiconus lacunae JC819 isolated from Gulf of Mannar region, Tamil Nadu.</title>
        <authorList>
            <person name="Pk S."/>
            <person name="Ch S."/>
            <person name="Ch V.R."/>
        </authorList>
    </citation>
    <scope>NUCLEOTIDE SEQUENCE [LARGE SCALE GENOMIC DNA]</scope>
    <source>
        <strain evidence="2 3">JC819</strain>
    </source>
</reference>
<keyword evidence="1" id="KW-0472">Membrane</keyword>
<proteinExistence type="predicted"/>
<accession>A0ABT7PIS4</accession>
<gene>
    <name evidence="2" type="ORF">QTN89_13190</name>
</gene>
<evidence type="ECO:0000256" key="1">
    <source>
        <dbReference type="SAM" id="Phobius"/>
    </source>
</evidence>